<dbReference type="AlphaFoldDB" id="H0HNH2"/>
<dbReference type="Gene3D" id="3.40.1350.10">
    <property type="match status" value="1"/>
</dbReference>
<dbReference type="Proteomes" id="UP000003250">
    <property type="component" value="Unassembled WGS sequence"/>
</dbReference>
<sequence>MTPAALLRLMTRPFLAPTLKLGPEDRICIEFANRLRAWTLEGRPVAVWSHIGNEIGGGTKNANIRYAIAKALGMITGASDYVFLWPGGSAALEAKAPKGVQTAGQTDFEAWCTARGVPYRIMRSADEGEAILREMGVLK</sequence>
<dbReference type="GO" id="GO:0003676">
    <property type="term" value="F:nucleic acid binding"/>
    <property type="evidence" value="ECO:0007669"/>
    <property type="project" value="InterPro"/>
</dbReference>
<name>H0HNH2_9HYPH</name>
<dbReference type="EMBL" id="AHAM01000057">
    <property type="protein sequence ID" value="EHK57744.1"/>
    <property type="molecule type" value="Genomic_DNA"/>
</dbReference>
<dbReference type="RefSeq" id="WP_008835334.1">
    <property type="nucleotide sequence ID" value="NZ_AHAM01000057.1"/>
</dbReference>
<keyword evidence="2" id="KW-1185">Reference proteome</keyword>
<dbReference type="PATRIC" id="fig|1107882.3.peg.1653"/>
<reference evidence="1 2" key="1">
    <citation type="journal article" date="2012" name="J. Bacteriol.">
        <title>Draft Genome Sequence of Mesorhizobium alhagi CCNWXJ12-2T, a Novel Salt-Resistant Species Isolated from the Desert of Northwestern China.</title>
        <authorList>
            <person name="Zhou M."/>
            <person name="Chen W."/>
            <person name="Chen H."/>
            <person name="Wei G."/>
        </authorList>
    </citation>
    <scope>NUCLEOTIDE SEQUENCE [LARGE SCALE GENOMIC DNA]</scope>
    <source>
        <strain evidence="1 2">CCNWXJ12-2</strain>
    </source>
</reference>
<dbReference type="InterPro" id="IPR011856">
    <property type="entry name" value="tRNA_endonuc-like_dom_sf"/>
</dbReference>
<evidence type="ECO:0000313" key="2">
    <source>
        <dbReference type="Proteomes" id="UP000003250"/>
    </source>
</evidence>
<proteinExistence type="predicted"/>
<evidence type="ECO:0000313" key="1">
    <source>
        <dbReference type="EMBL" id="EHK57744.1"/>
    </source>
</evidence>
<evidence type="ECO:0008006" key="3">
    <source>
        <dbReference type="Google" id="ProtNLM"/>
    </source>
</evidence>
<accession>H0HNH2</accession>
<organism evidence="1 2">
    <name type="scientific">Mesorhizobium alhagi CCNWXJ12-2</name>
    <dbReference type="NCBI Taxonomy" id="1107882"/>
    <lineage>
        <taxon>Bacteria</taxon>
        <taxon>Pseudomonadati</taxon>
        <taxon>Pseudomonadota</taxon>
        <taxon>Alphaproteobacteria</taxon>
        <taxon>Hyphomicrobiales</taxon>
        <taxon>Phyllobacteriaceae</taxon>
        <taxon>Allomesorhizobium</taxon>
    </lineage>
</organism>
<gene>
    <name evidence="1" type="ORF">MAXJ12_08474</name>
</gene>
<protein>
    <recommendedName>
        <fullName evidence="3">VRR-NUC domain-containing protein</fullName>
    </recommendedName>
</protein>